<dbReference type="Pfam" id="PF00028">
    <property type="entry name" value="Cadherin"/>
    <property type="match status" value="2"/>
</dbReference>
<feature type="domain" description="Cadherin" evidence="13">
    <location>
        <begin position="131"/>
        <end position="239"/>
    </location>
</feature>
<dbReference type="GO" id="GO:0007156">
    <property type="term" value="P:homophilic cell adhesion via plasma membrane adhesion molecules"/>
    <property type="evidence" value="ECO:0007669"/>
    <property type="project" value="InterPro"/>
</dbReference>
<evidence type="ECO:0000313" key="15">
    <source>
        <dbReference type="RefSeq" id="XP_026544522.1"/>
    </source>
</evidence>
<reference evidence="15" key="1">
    <citation type="submission" date="2025-08" db="UniProtKB">
        <authorList>
            <consortium name="RefSeq"/>
        </authorList>
    </citation>
    <scope>IDENTIFICATION</scope>
</reference>
<dbReference type="SMART" id="SM00112">
    <property type="entry name" value="CA"/>
    <property type="match status" value="3"/>
</dbReference>
<dbReference type="GO" id="GO:0005509">
    <property type="term" value="F:calcium ion binding"/>
    <property type="evidence" value="ECO:0007669"/>
    <property type="project" value="UniProtKB-UniRule"/>
</dbReference>
<sequence>MDDHFLKDKQGLYLLLFLNLFGTLCISVHYSVPEEKKNGFVVANILQDLQLKKGELSTRRACLIFDNTKEYFHLDIQNGDLLINDKIDREALCGQKEPCLILSQIVLENPLKFHSIEIQVEDVNDNAPNFTKNTFTMQISEHVPVNTRIQMESAQDADLGKNGIQNYTLTKNSHFTVEVQTDEHEKRNVDLILQKPLDREKMPHLQLTLMAIDGGVPQKTGTVQINIDVLDINDNSPQFSQSEYKVRIKENLSKGTLLIKVEARDPDFGSNAQILYSFHRVPERINNLFQLNERTGEITVRGQIDYERESSHSINIKAMDGGG</sequence>
<dbReference type="FunFam" id="2.60.40.60:FF:000002">
    <property type="entry name" value="Protocadherin alpha 2"/>
    <property type="match status" value="1"/>
</dbReference>
<feature type="domain" description="Cadherin" evidence="13">
    <location>
        <begin position="240"/>
        <end position="322"/>
    </location>
</feature>
<evidence type="ECO:0000256" key="9">
    <source>
        <dbReference type="ARBA" id="ARBA00023136"/>
    </source>
</evidence>
<evidence type="ECO:0000256" key="7">
    <source>
        <dbReference type="ARBA" id="ARBA00022889"/>
    </source>
</evidence>
<keyword evidence="14" id="KW-1185">Reference proteome</keyword>
<keyword evidence="8 12" id="KW-1133">Transmembrane helix</keyword>
<dbReference type="InterPro" id="IPR015919">
    <property type="entry name" value="Cadherin-like_sf"/>
</dbReference>
<dbReference type="InterPro" id="IPR020894">
    <property type="entry name" value="Cadherin_CS"/>
</dbReference>
<keyword evidence="6 11" id="KW-0106">Calcium</keyword>
<feature type="domain" description="Cadherin" evidence="13">
    <location>
        <begin position="71"/>
        <end position="130"/>
    </location>
</feature>
<evidence type="ECO:0000256" key="6">
    <source>
        <dbReference type="ARBA" id="ARBA00022837"/>
    </source>
</evidence>
<evidence type="ECO:0000313" key="14">
    <source>
        <dbReference type="Proteomes" id="UP000504612"/>
    </source>
</evidence>
<name>A0A6J1VN07_9SAUR</name>
<keyword evidence="3 12" id="KW-0812">Transmembrane</keyword>
<feature type="non-terminal residue" evidence="15">
    <location>
        <position position="323"/>
    </location>
</feature>
<keyword evidence="2" id="KW-1003">Cell membrane</keyword>
<evidence type="ECO:0000256" key="10">
    <source>
        <dbReference type="ARBA" id="ARBA00023180"/>
    </source>
</evidence>
<dbReference type="InterPro" id="IPR013164">
    <property type="entry name" value="Cadherin_N"/>
</dbReference>
<evidence type="ECO:0000259" key="13">
    <source>
        <dbReference type="PROSITE" id="PS50268"/>
    </source>
</evidence>
<keyword evidence="5" id="KW-0677">Repeat</keyword>
<proteinExistence type="predicted"/>
<dbReference type="PANTHER" id="PTHR24028:SF118">
    <property type="entry name" value="PROTOCADHERIN BETA-1"/>
    <property type="match status" value="1"/>
</dbReference>
<dbReference type="Pfam" id="PF08266">
    <property type="entry name" value="Cadherin_2"/>
    <property type="match status" value="1"/>
</dbReference>
<dbReference type="FunFam" id="2.60.40.60:FF:000006">
    <property type="entry name" value="Protocadherin alpha 2"/>
    <property type="match status" value="1"/>
</dbReference>
<dbReference type="InterPro" id="IPR050174">
    <property type="entry name" value="Protocadherin/Cadherin-CA"/>
</dbReference>
<dbReference type="KEGG" id="nss:113426381"/>
<keyword evidence="10" id="KW-0325">Glycoprotein</keyword>
<organism evidence="14 15">
    <name type="scientific">Notechis scutatus</name>
    <name type="common">mainland tiger snake</name>
    <dbReference type="NCBI Taxonomy" id="8663"/>
    <lineage>
        <taxon>Eukaryota</taxon>
        <taxon>Metazoa</taxon>
        <taxon>Chordata</taxon>
        <taxon>Craniata</taxon>
        <taxon>Vertebrata</taxon>
        <taxon>Euteleostomi</taxon>
        <taxon>Lepidosauria</taxon>
        <taxon>Squamata</taxon>
        <taxon>Bifurcata</taxon>
        <taxon>Unidentata</taxon>
        <taxon>Episquamata</taxon>
        <taxon>Toxicofera</taxon>
        <taxon>Serpentes</taxon>
        <taxon>Colubroidea</taxon>
        <taxon>Elapidae</taxon>
        <taxon>Hydrophiinae</taxon>
        <taxon>Notechis</taxon>
    </lineage>
</organism>
<dbReference type="PROSITE" id="PS50268">
    <property type="entry name" value="CADHERIN_2"/>
    <property type="match status" value="3"/>
</dbReference>
<evidence type="ECO:0000256" key="2">
    <source>
        <dbReference type="ARBA" id="ARBA00022475"/>
    </source>
</evidence>
<dbReference type="PROSITE" id="PS00232">
    <property type="entry name" value="CADHERIN_1"/>
    <property type="match status" value="1"/>
</dbReference>
<dbReference type="AlphaFoldDB" id="A0A6J1VN07"/>
<comment type="subcellular location">
    <subcellularLocation>
        <location evidence="1">Cell membrane</location>
        <topology evidence="1">Single-pass type I membrane protein</topology>
    </subcellularLocation>
</comment>
<dbReference type="CDD" id="cd11304">
    <property type="entry name" value="Cadherin_repeat"/>
    <property type="match status" value="2"/>
</dbReference>
<dbReference type="GeneID" id="113426381"/>
<keyword evidence="7" id="KW-0130">Cell adhesion</keyword>
<evidence type="ECO:0000256" key="5">
    <source>
        <dbReference type="ARBA" id="ARBA00022737"/>
    </source>
</evidence>
<keyword evidence="9 12" id="KW-0472">Membrane</keyword>
<protein>
    <submittedName>
        <fullName evidence="15">Protocadherin beta-14-like</fullName>
    </submittedName>
</protein>
<dbReference type="RefSeq" id="XP_026544522.1">
    <property type="nucleotide sequence ID" value="XM_026688737.1"/>
</dbReference>
<gene>
    <name evidence="15" type="primary">LOC113426381</name>
</gene>
<evidence type="ECO:0000256" key="4">
    <source>
        <dbReference type="ARBA" id="ARBA00022729"/>
    </source>
</evidence>
<dbReference type="Gene3D" id="2.60.40.60">
    <property type="entry name" value="Cadherins"/>
    <property type="match status" value="3"/>
</dbReference>
<dbReference type="PRINTS" id="PR00205">
    <property type="entry name" value="CADHERIN"/>
</dbReference>
<dbReference type="InterPro" id="IPR002126">
    <property type="entry name" value="Cadherin-like_dom"/>
</dbReference>
<feature type="transmembrane region" description="Helical" evidence="12">
    <location>
        <begin position="12"/>
        <end position="32"/>
    </location>
</feature>
<keyword evidence="4" id="KW-0732">Signal</keyword>
<dbReference type="PANTHER" id="PTHR24028">
    <property type="entry name" value="CADHERIN-87A"/>
    <property type="match status" value="1"/>
</dbReference>
<evidence type="ECO:0000256" key="12">
    <source>
        <dbReference type="SAM" id="Phobius"/>
    </source>
</evidence>
<dbReference type="SUPFAM" id="SSF49313">
    <property type="entry name" value="Cadherin-like"/>
    <property type="match status" value="3"/>
</dbReference>
<dbReference type="Proteomes" id="UP000504612">
    <property type="component" value="Unplaced"/>
</dbReference>
<dbReference type="GO" id="GO:0005886">
    <property type="term" value="C:plasma membrane"/>
    <property type="evidence" value="ECO:0007669"/>
    <property type="project" value="UniProtKB-SubCell"/>
</dbReference>
<dbReference type="FunFam" id="2.60.40.60:FF:000007">
    <property type="entry name" value="Protocadherin alpha 2"/>
    <property type="match status" value="1"/>
</dbReference>
<accession>A0A6J1VN07</accession>
<evidence type="ECO:0000256" key="11">
    <source>
        <dbReference type="PROSITE-ProRule" id="PRU00043"/>
    </source>
</evidence>
<evidence type="ECO:0000256" key="1">
    <source>
        <dbReference type="ARBA" id="ARBA00004251"/>
    </source>
</evidence>
<evidence type="ECO:0000256" key="3">
    <source>
        <dbReference type="ARBA" id="ARBA00022692"/>
    </source>
</evidence>
<evidence type="ECO:0000256" key="8">
    <source>
        <dbReference type="ARBA" id="ARBA00022989"/>
    </source>
</evidence>